<evidence type="ECO:0008006" key="4">
    <source>
        <dbReference type="Google" id="ProtNLM"/>
    </source>
</evidence>
<protein>
    <recommendedName>
        <fullName evidence="4">Cytochrome b561</fullName>
    </recommendedName>
</protein>
<proteinExistence type="predicted"/>
<feature type="transmembrane region" description="Helical" evidence="1">
    <location>
        <begin position="6"/>
        <end position="25"/>
    </location>
</feature>
<dbReference type="AlphaFoldDB" id="A0A5B2VMZ2"/>
<feature type="transmembrane region" description="Helical" evidence="1">
    <location>
        <begin position="85"/>
        <end position="104"/>
    </location>
</feature>
<feature type="transmembrane region" description="Helical" evidence="1">
    <location>
        <begin position="46"/>
        <end position="65"/>
    </location>
</feature>
<dbReference type="Proteomes" id="UP000324611">
    <property type="component" value="Unassembled WGS sequence"/>
</dbReference>
<comment type="caution">
    <text evidence="2">The sequence shown here is derived from an EMBL/GenBank/DDBJ whole genome shotgun (WGS) entry which is preliminary data.</text>
</comment>
<keyword evidence="1" id="KW-0472">Membrane</keyword>
<keyword evidence="3" id="KW-1185">Reference proteome</keyword>
<gene>
    <name evidence="2" type="ORF">F0L74_30325</name>
</gene>
<accession>A0A5B2VMZ2</accession>
<dbReference type="EMBL" id="VUOC01000004">
    <property type="protein sequence ID" value="KAA2240451.1"/>
    <property type="molecule type" value="Genomic_DNA"/>
</dbReference>
<evidence type="ECO:0000313" key="3">
    <source>
        <dbReference type="Proteomes" id="UP000324611"/>
    </source>
</evidence>
<keyword evidence="1" id="KW-0812">Transmembrane</keyword>
<evidence type="ECO:0000313" key="2">
    <source>
        <dbReference type="EMBL" id="KAA2240451.1"/>
    </source>
</evidence>
<keyword evidence="1" id="KW-1133">Transmembrane helix</keyword>
<name>A0A5B2VMZ2_9BACT</name>
<dbReference type="RefSeq" id="WP_149841629.1">
    <property type="nucleotide sequence ID" value="NZ_VUOC01000004.1"/>
</dbReference>
<reference evidence="2 3" key="1">
    <citation type="submission" date="2019-09" db="EMBL/GenBank/DDBJ databases">
        <title>Chitinophaga ginsengihumi sp. nov., isolated from soil of ginseng rhizosphere.</title>
        <authorList>
            <person name="Lee J."/>
        </authorList>
    </citation>
    <scope>NUCLEOTIDE SEQUENCE [LARGE SCALE GENOMIC DNA]</scope>
    <source>
        <strain evidence="2 3">BN140078</strain>
    </source>
</reference>
<sequence length="152" mass="16844">MHNTLLIIHSILRWAILLTGIWAFIRACKGVSGKTPFTAADNKASLFFSISMDVQFLIGLLMYFITSPLIKSALSDMGAAMKDSTLRFFAVEHTTMALLALILVHIGRSKVKKAATDAKKHKTALIFYGIALLLILLLIPWPFRTALGRGWI</sequence>
<evidence type="ECO:0000256" key="1">
    <source>
        <dbReference type="SAM" id="Phobius"/>
    </source>
</evidence>
<feature type="transmembrane region" description="Helical" evidence="1">
    <location>
        <begin position="125"/>
        <end position="143"/>
    </location>
</feature>
<reference evidence="2 3" key="2">
    <citation type="submission" date="2019-09" db="EMBL/GenBank/DDBJ databases">
        <authorList>
            <person name="Jin C."/>
        </authorList>
    </citation>
    <scope>NUCLEOTIDE SEQUENCE [LARGE SCALE GENOMIC DNA]</scope>
    <source>
        <strain evidence="2 3">BN140078</strain>
    </source>
</reference>
<organism evidence="2 3">
    <name type="scientific">Chitinophaga agrisoli</name>
    <dbReference type="NCBI Taxonomy" id="2607653"/>
    <lineage>
        <taxon>Bacteria</taxon>
        <taxon>Pseudomonadati</taxon>
        <taxon>Bacteroidota</taxon>
        <taxon>Chitinophagia</taxon>
        <taxon>Chitinophagales</taxon>
        <taxon>Chitinophagaceae</taxon>
        <taxon>Chitinophaga</taxon>
    </lineage>
</organism>